<keyword evidence="11 12" id="KW-0472">Membrane</keyword>
<evidence type="ECO:0000256" key="5">
    <source>
        <dbReference type="ARBA" id="ARBA00022692"/>
    </source>
</evidence>
<keyword evidence="8" id="KW-0067">ATP-binding</keyword>
<dbReference type="EMBL" id="QRTF01000011">
    <property type="protein sequence ID" value="RGQ50637.1"/>
    <property type="molecule type" value="Genomic_DNA"/>
</dbReference>
<dbReference type="PANTHER" id="PTHR34220:SF11">
    <property type="entry name" value="SENSOR PROTEIN KINASE HPTS"/>
    <property type="match status" value="1"/>
</dbReference>
<dbReference type="Proteomes" id="UP000283738">
    <property type="component" value="Unassembled WGS sequence"/>
</dbReference>
<dbReference type="EMBL" id="QRHP01000010">
    <property type="protein sequence ID" value="RHF83722.1"/>
    <property type="molecule type" value="Genomic_DNA"/>
</dbReference>
<evidence type="ECO:0000256" key="10">
    <source>
        <dbReference type="ARBA" id="ARBA00023012"/>
    </source>
</evidence>
<evidence type="ECO:0000256" key="7">
    <source>
        <dbReference type="ARBA" id="ARBA00022777"/>
    </source>
</evidence>
<sequence>MKRKYFIHKFTQYFFIFSLPVLIIGLLLTVYSYFQIRDNSNTQAQSSFQISSQLITEILTKGDDVAEMMNTNSAISMSMYRILNRNSMNYKENVTKNIMFDILENLKSSSTYIDSVYVYFPNDNDCFFQTDKQLTFIADSADQDWLSDFKTHTRDDEQWIVLREFQNYSFEEPHTAVTIYRRIRYYDGVLVVNLNQSVVSRLLSSLENYPNESIFVTDSRGMLLFSNTNASSIPFKTDQGIHEQLSLTLSNEGHYLSSVKYNQHSYLLTEFVYPAYQLHFLSLVPAKDIYHLMYNIFYCVIIGVLVAAVLCLLFSLYLANKNFHQIELLLDILWDAEKGNLPLDTTGELIDTKKLDEYNLILNRVILTFVRNNTLTMQVKEWQLKKTLSELKALQLQINPHFFFNTLQSIDMEIIKNEGYQAPASKLVHALSDILRYALNDSRTTVSLKNEIMACKEYLQIQQFHHPGQIILLWDYDDAILEYQVIRLLLQPLLENSIQYSIHSPTDSLVIRIKIIETTDTLKFHILDNGIGIEKERLRQIRASLLSPEDPEQHIGVKNTHKRLTLTYPGNKGLKIISHAGQGTCISFDIPK</sequence>
<keyword evidence="3" id="KW-0597">Phosphoprotein</keyword>
<dbReference type="SUPFAM" id="SSF55874">
    <property type="entry name" value="ATPase domain of HSP90 chaperone/DNA topoisomerase II/histidine kinase"/>
    <property type="match status" value="1"/>
</dbReference>
<dbReference type="InterPro" id="IPR003594">
    <property type="entry name" value="HATPase_dom"/>
</dbReference>
<dbReference type="InterPro" id="IPR010559">
    <property type="entry name" value="Sig_transdc_His_kin_internal"/>
</dbReference>
<evidence type="ECO:0000256" key="4">
    <source>
        <dbReference type="ARBA" id="ARBA00022679"/>
    </source>
</evidence>
<evidence type="ECO:0000256" key="8">
    <source>
        <dbReference type="ARBA" id="ARBA00022840"/>
    </source>
</evidence>
<dbReference type="AlphaFoldDB" id="A0A412BAX7"/>
<keyword evidence="10" id="KW-0902">Two-component regulatory system</keyword>
<feature type="transmembrane region" description="Helical" evidence="12">
    <location>
        <begin position="292"/>
        <end position="319"/>
    </location>
</feature>
<protein>
    <submittedName>
        <fullName evidence="15">Sensor histidine kinase</fullName>
    </submittedName>
</protein>
<dbReference type="InterPro" id="IPR050640">
    <property type="entry name" value="Bact_2-comp_sensor_kinase"/>
</dbReference>
<reference evidence="17 18" key="1">
    <citation type="submission" date="2018-08" db="EMBL/GenBank/DDBJ databases">
        <title>A genome reference for cultivated species of the human gut microbiota.</title>
        <authorList>
            <person name="Zou Y."/>
            <person name="Xue W."/>
            <person name="Luo G."/>
        </authorList>
    </citation>
    <scope>NUCLEOTIDE SEQUENCE [LARGE SCALE GENOMIC DNA]</scope>
    <source>
        <strain evidence="15 18">AF28-15</strain>
        <strain evidence="16 17">AM23-23AC</strain>
    </source>
</reference>
<proteinExistence type="predicted"/>
<dbReference type="Pfam" id="PF06580">
    <property type="entry name" value="His_kinase"/>
    <property type="match status" value="1"/>
</dbReference>
<keyword evidence="7 15" id="KW-0418">Kinase</keyword>
<name>A0A412BAX7_9FIRM</name>
<dbReference type="InterPro" id="IPR036890">
    <property type="entry name" value="HATPase_C_sf"/>
</dbReference>
<keyword evidence="9 12" id="KW-1133">Transmembrane helix</keyword>
<dbReference type="Gene3D" id="3.30.565.10">
    <property type="entry name" value="Histidine kinase-like ATPase, C-terminal domain"/>
    <property type="match status" value="1"/>
</dbReference>
<organism evidence="15 18">
    <name type="scientific">Roseburia inulinivorans</name>
    <dbReference type="NCBI Taxonomy" id="360807"/>
    <lineage>
        <taxon>Bacteria</taxon>
        <taxon>Bacillati</taxon>
        <taxon>Bacillota</taxon>
        <taxon>Clostridia</taxon>
        <taxon>Lachnospirales</taxon>
        <taxon>Lachnospiraceae</taxon>
        <taxon>Roseburia</taxon>
    </lineage>
</organism>
<dbReference type="PANTHER" id="PTHR34220">
    <property type="entry name" value="SENSOR HISTIDINE KINASE YPDA"/>
    <property type="match status" value="1"/>
</dbReference>
<evidence type="ECO:0000256" key="3">
    <source>
        <dbReference type="ARBA" id="ARBA00022553"/>
    </source>
</evidence>
<feature type="domain" description="Signal transduction histidine kinase internal region" evidence="14">
    <location>
        <begin position="389"/>
        <end position="466"/>
    </location>
</feature>
<evidence type="ECO:0000256" key="9">
    <source>
        <dbReference type="ARBA" id="ARBA00022989"/>
    </source>
</evidence>
<dbReference type="RefSeq" id="WP_118109539.1">
    <property type="nucleotide sequence ID" value="NZ_QRHP01000010.1"/>
</dbReference>
<evidence type="ECO:0000256" key="1">
    <source>
        <dbReference type="ARBA" id="ARBA00004651"/>
    </source>
</evidence>
<evidence type="ECO:0000259" key="14">
    <source>
        <dbReference type="Pfam" id="PF06580"/>
    </source>
</evidence>
<evidence type="ECO:0000313" key="16">
    <source>
        <dbReference type="EMBL" id="RHF83722.1"/>
    </source>
</evidence>
<keyword evidence="4" id="KW-0808">Transferase</keyword>
<keyword evidence="2" id="KW-1003">Cell membrane</keyword>
<feature type="transmembrane region" description="Helical" evidence="12">
    <location>
        <begin position="12"/>
        <end position="34"/>
    </location>
</feature>
<gene>
    <name evidence="16" type="ORF">DW654_10250</name>
    <name evidence="15" type="ORF">DWY96_06730</name>
</gene>
<evidence type="ECO:0000256" key="11">
    <source>
        <dbReference type="ARBA" id="ARBA00023136"/>
    </source>
</evidence>
<dbReference type="GO" id="GO:0005524">
    <property type="term" value="F:ATP binding"/>
    <property type="evidence" value="ECO:0007669"/>
    <property type="project" value="UniProtKB-KW"/>
</dbReference>
<evidence type="ECO:0000256" key="2">
    <source>
        <dbReference type="ARBA" id="ARBA00022475"/>
    </source>
</evidence>
<dbReference type="Pfam" id="PF02518">
    <property type="entry name" value="HATPase_c"/>
    <property type="match status" value="1"/>
</dbReference>
<evidence type="ECO:0000313" key="18">
    <source>
        <dbReference type="Proteomes" id="UP000283738"/>
    </source>
</evidence>
<evidence type="ECO:0000256" key="6">
    <source>
        <dbReference type="ARBA" id="ARBA00022741"/>
    </source>
</evidence>
<dbReference type="Proteomes" id="UP000283701">
    <property type="component" value="Unassembled WGS sequence"/>
</dbReference>
<evidence type="ECO:0000313" key="15">
    <source>
        <dbReference type="EMBL" id="RGQ50637.1"/>
    </source>
</evidence>
<keyword evidence="5 12" id="KW-0812">Transmembrane</keyword>
<accession>A0A412BAX7</accession>
<comment type="caution">
    <text evidence="15">The sequence shown here is derived from an EMBL/GenBank/DDBJ whole genome shotgun (WGS) entry which is preliminary data.</text>
</comment>
<evidence type="ECO:0000259" key="13">
    <source>
        <dbReference type="Pfam" id="PF02518"/>
    </source>
</evidence>
<dbReference type="GO" id="GO:0005886">
    <property type="term" value="C:plasma membrane"/>
    <property type="evidence" value="ECO:0007669"/>
    <property type="project" value="UniProtKB-SubCell"/>
</dbReference>
<evidence type="ECO:0000256" key="12">
    <source>
        <dbReference type="SAM" id="Phobius"/>
    </source>
</evidence>
<evidence type="ECO:0000313" key="17">
    <source>
        <dbReference type="Proteomes" id="UP000283701"/>
    </source>
</evidence>
<comment type="subcellular location">
    <subcellularLocation>
        <location evidence="1">Cell membrane</location>
        <topology evidence="1">Multi-pass membrane protein</topology>
    </subcellularLocation>
</comment>
<keyword evidence="6" id="KW-0547">Nucleotide-binding</keyword>
<dbReference type="GO" id="GO:0000155">
    <property type="term" value="F:phosphorelay sensor kinase activity"/>
    <property type="evidence" value="ECO:0007669"/>
    <property type="project" value="InterPro"/>
</dbReference>
<feature type="domain" description="Histidine kinase/HSP90-like ATPase" evidence="13">
    <location>
        <begin position="486"/>
        <end position="591"/>
    </location>
</feature>